<organism evidence="1 2">
    <name type="scientific">Chitinophaga filiformis</name>
    <name type="common">Myxococcus filiformis</name>
    <name type="synonym">Flexibacter filiformis</name>
    <dbReference type="NCBI Taxonomy" id="104663"/>
    <lineage>
        <taxon>Bacteria</taxon>
        <taxon>Pseudomonadati</taxon>
        <taxon>Bacteroidota</taxon>
        <taxon>Chitinophagia</taxon>
        <taxon>Chitinophagales</taxon>
        <taxon>Chitinophagaceae</taxon>
        <taxon>Chitinophaga</taxon>
    </lineage>
</organism>
<dbReference type="OrthoDB" id="640223at2"/>
<evidence type="ECO:0008006" key="3">
    <source>
        <dbReference type="Google" id="ProtNLM"/>
    </source>
</evidence>
<proteinExistence type="predicted"/>
<dbReference type="PROSITE" id="PS51257">
    <property type="entry name" value="PROKAR_LIPOPROTEIN"/>
    <property type="match status" value="1"/>
</dbReference>
<gene>
    <name evidence="1" type="ORF">SAMN04488121_11175</name>
</gene>
<dbReference type="Proteomes" id="UP000199045">
    <property type="component" value="Unassembled WGS sequence"/>
</dbReference>
<evidence type="ECO:0000313" key="1">
    <source>
        <dbReference type="EMBL" id="SDH33663.1"/>
    </source>
</evidence>
<dbReference type="AlphaFoldDB" id="A0A1G8BKN6"/>
<protein>
    <recommendedName>
        <fullName evidence="3">Lipocalin-like domain-containing protein</fullName>
    </recommendedName>
</protein>
<sequence>MRVLRNPLFVASVALFFSACTKSENETPETLLPKANAIATIASVQEIDSTAINTQALINKDWKYYEYYTNYNTSAPKLVYKDGKTPVSLDLKPIKVRYNSNGTYSETTAAGTTLNGTYDLSNLGKQLNIHINNVTFSSRIWPTNDVLKWNAIDGGNYGIMMPVLPVTDQTKTIEQMLTANKWKYDMCFWNYSQATSDIVYMTNKIFINPLQNSTEQYFSNHTWTAITNSGVTQTGTWTLNGNKVTVTAGTTSLTHTITILRTGQMEQLADPFASSTRGGVYSKFVPAN</sequence>
<dbReference type="EMBL" id="FNBN01000011">
    <property type="protein sequence ID" value="SDH33663.1"/>
    <property type="molecule type" value="Genomic_DNA"/>
</dbReference>
<dbReference type="RefSeq" id="WP_089837754.1">
    <property type="nucleotide sequence ID" value="NZ_FNBN01000011.1"/>
</dbReference>
<reference evidence="1 2" key="1">
    <citation type="submission" date="2016-10" db="EMBL/GenBank/DDBJ databases">
        <authorList>
            <person name="de Groot N.N."/>
        </authorList>
    </citation>
    <scope>NUCLEOTIDE SEQUENCE [LARGE SCALE GENOMIC DNA]</scope>
    <source>
        <strain evidence="1 2">DSM 527</strain>
    </source>
</reference>
<dbReference type="STRING" id="104663.SAMN04488121_11175"/>
<name>A0A1G8BKN6_CHIFI</name>
<evidence type="ECO:0000313" key="2">
    <source>
        <dbReference type="Proteomes" id="UP000199045"/>
    </source>
</evidence>
<accession>A0A1G8BKN6</accession>